<dbReference type="Proteomes" id="UP000215563">
    <property type="component" value="Unassembled WGS sequence"/>
</dbReference>
<evidence type="ECO:0000313" key="1">
    <source>
        <dbReference type="EMBL" id="OXM47501.1"/>
    </source>
</evidence>
<comment type="caution">
    <text evidence="1">The sequence shown here is derived from an EMBL/GenBank/DDBJ whole genome shotgun (WGS) entry which is preliminary data.</text>
</comment>
<keyword evidence="2" id="KW-1185">Reference proteome</keyword>
<dbReference type="EMBL" id="NMQU01000074">
    <property type="protein sequence ID" value="OXM47501.1"/>
    <property type="molecule type" value="Genomic_DNA"/>
</dbReference>
<protein>
    <submittedName>
        <fullName evidence="1">Uncharacterized protein</fullName>
    </submittedName>
</protein>
<name>A0A229RM14_AMYAL</name>
<evidence type="ECO:0000313" key="2">
    <source>
        <dbReference type="Proteomes" id="UP000215563"/>
    </source>
</evidence>
<sequence>MDEHDSGDRAHLDALPPYNLPVTVDSNIPRTWNHADPAAWSIARGILRELCRELHASPISVLYQELTGQRNRDFIGLRITARARPPYGNDTIVIYRSESPHTGTSGGRWSLAVNGLIPISRMDLTRPPPRTIARLAREALKVGLDT</sequence>
<organism evidence="1 2">
    <name type="scientific">Amycolatopsis alba DSM 44262</name>
    <dbReference type="NCBI Taxonomy" id="1125972"/>
    <lineage>
        <taxon>Bacteria</taxon>
        <taxon>Bacillati</taxon>
        <taxon>Actinomycetota</taxon>
        <taxon>Actinomycetes</taxon>
        <taxon>Pseudonocardiales</taxon>
        <taxon>Pseudonocardiaceae</taxon>
        <taxon>Amycolatopsis</taxon>
    </lineage>
</organism>
<dbReference type="AlphaFoldDB" id="A0A229RM14"/>
<gene>
    <name evidence="1" type="ORF">CFP75_23745</name>
</gene>
<dbReference type="OrthoDB" id="3620527at2"/>
<reference evidence="1 2" key="1">
    <citation type="submission" date="2017-07" db="EMBL/GenBank/DDBJ databases">
        <title>Amycolatopsis alba DSM 44262 Genome sequencing and assembly.</title>
        <authorList>
            <person name="Kaur N."/>
            <person name="Mayilraj S."/>
        </authorList>
    </citation>
    <scope>NUCLEOTIDE SEQUENCE [LARGE SCALE GENOMIC DNA]</scope>
    <source>
        <strain evidence="1 2">DSM 44262</strain>
    </source>
</reference>
<proteinExistence type="predicted"/>
<accession>A0A229RM14</accession>
<dbReference type="RefSeq" id="WP_020636241.1">
    <property type="nucleotide sequence ID" value="NZ_KB913032.1"/>
</dbReference>